<keyword evidence="1" id="KW-0112">Calmodulin-binding</keyword>
<feature type="compositionally biased region" description="Polar residues" evidence="3">
    <location>
        <begin position="237"/>
        <end position="251"/>
    </location>
</feature>
<dbReference type="EMBL" id="CAWUPB010001197">
    <property type="protein sequence ID" value="CAK7356880.1"/>
    <property type="molecule type" value="Genomic_DNA"/>
</dbReference>
<name>A0AAV1SWH0_9ROSI</name>
<feature type="region of interest" description="Disordered" evidence="3">
    <location>
        <begin position="414"/>
        <end position="449"/>
    </location>
</feature>
<feature type="compositionally biased region" description="Low complexity" evidence="3">
    <location>
        <begin position="326"/>
        <end position="353"/>
    </location>
</feature>
<dbReference type="InterPro" id="IPR000048">
    <property type="entry name" value="IQ_motif_EF-hand-BS"/>
</dbReference>
<comment type="similarity">
    <text evidence="2">Belongs to the IQD family.</text>
</comment>
<protein>
    <submittedName>
        <fullName evidence="4">Uncharacterized protein</fullName>
    </submittedName>
</protein>
<dbReference type="PANTHER" id="PTHR32295">
    <property type="entry name" value="IQ-DOMAIN 5-RELATED"/>
    <property type="match status" value="1"/>
</dbReference>
<organism evidence="4 5">
    <name type="scientific">Dovyalis caffra</name>
    <dbReference type="NCBI Taxonomy" id="77055"/>
    <lineage>
        <taxon>Eukaryota</taxon>
        <taxon>Viridiplantae</taxon>
        <taxon>Streptophyta</taxon>
        <taxon>Embryophyta</taxon>
        <taxon>Tracheophyta</taxon>
        <taxon>Spermatophyta</taxon>
        <taxon>Magnoliopsida</taxon>
        <taxon>eudicotyledons</taxon>
        <taxon>Gunneridae</taxon>
        <taxon>Pentapetalae</taxon>
        <taxon>rosids</taxon>
        <taxon>fabids</taxon>
        <taxon>Malpighiales</taxon>
        <taxon>Salicaceae</taxon>
        <taxon>Flacourtieae</taxon>
        <taxon>Dovyalis</taxon>
    </lineage>
</organism>
<keyword evidence="5" id="KW-1185">Reference proteome</keyword>
<dbReference type="Gene3D" id="1.20.5.190">
    <property type="match status" value="1"/>
</dbReference>
<dbReference type="Proteomes" id="UP001314170">
    <property type="component" value="Unassembled WGS sequence"/>
</dbReference>
<feature type="region of interest" description="Disordered" evidence="3">
    <location>
        <begin position="323"/>
        <end position="353"/>
    </location>
</feature>
<dbReference type="PROSITE" id="PS50096">
    <property type="entry name" value="IQ"/>
    <property type="match status" value="2"/>
</dbReference>
<dbReference type="Pfam" id="PF00612">
    <property type="entry name" value="IQ"/>
    <property type="match status" value="2"/>
</dbReference>
<dbReference type="PANTHER" id="PTHR32295:SF126">
    <property type="entry name" value="PROTEIN IQ-DOMAIN 8"/>
    <property type="match status" value="1"/>
</dbReference>
<accession>A0AAV1SWH0</accession>
<dbReference type="AlphaFoldDB" id="A0AAV1SWH0"/>
<dbReference type="GO" id="GO:0005516">
    <property type="term" value="F:calmodulin binding"/>
    <property type="evidence" value="ECO:0007669"/>
    <property type="project" value="UniProtKB-KW"/>
</dbReference>
<comment type="caution">
    <text evidence="4">The sequence shown here is derived from an EMBL/GenBank/DDBJ whole genome shotgun (WGS) entry which is preliminary data.</text>
</comment>
<feature type="compositionally biased region" description="Polar residues" evidence="3">
    <location>
        <begin position="414"/>
        <end position="428"/>
    </location>
</feature>
<evidence type="ECO:0000313" key="4">
    <source>
        <dbReference type="EMBL" id="CAK7356880.1"/>
    </source>
</evidence>
<evidence type="ECO:0000256" key="2">
    <source>
        <dbReference type="ARBA" id="ARBA00024341"/>
    </source>
</evidence>
<evidence type="ECO:0000256" key="1">
    <source>
        <dbReference type="ARBA" id="ARBA00022860"/>
    </source>
</evidence>
<dbReference type="SMART" id="SM00015">
    <property type="entry name" value="IQ"/>
    <property type="match status" value="2"/>
</dbReference>
<evidence type="ECO:0000256" key="3">
    <source>
        <dbReference type="SAM" id="MobiDB-lite"/>
    </source>
</evidence>
<proteinExistence type="inferred from homology"/>
<evidence type="ECO:0000313" key="5">
    <source>
        <dbReference type="Proteomes" id="UP001314170"/>
    </source>
</evidence>
<feature type="compositionally biased region" description="Basic and acidic residues" evidence="3">
    <location>
        <begin position="439"/>
        <end position="449"/>
    </location>
</feature>
<reference evidence="4 5" key="1">
    <citation type="submission" date="2024-01" db="EMBL/GenBank/DDBJ databases">
        <authorList>
            <person name="Waweru B."/>
        </authorList>
    </citation>
    <scope>NUCLEOTIDE SEQUENCE [LARGE SCALE GENOMIC DNA]</scope>
</reference>
<feature type="region of interest" description="Disordered" evidence="3">
    <location>
        <begin position="228"/>
        <end position="251"/>
    </location>
</feature>
<sequence>MGASGKWLKSLIALKKPLTTTEQEKQSDNKGNKKKWRLWRSPSEGYIQTSTKGLKRVHVASSESSDSSLVVDDELTAAMATVARAPPRDFMVVKKEWAAIRIQTAFRGLLARRAMRALKAVVRLQAIFRGRQVRKQAAVTLRCMQALVRVQARVRAQTVSTAEGQAAQDMLNEYKIQADPTKQAEKGWCDSPGTVDEVKEKLQMRKEGAIKRERAIAYSLSQRKSRSCASPCRRTSKSAVSLKNQPPNNSSPGWSWLERWMATKPWENRLMEEFLTDSAEIPLSRKSEDNIASFYFSKNDKVKVRKNNVTTKILAKPPVVNHVTRSSSAPSSESLYNESSVSTSSTSASPTPFSGDMLVADRVVEGSHNKKPAYMNLTESTKFKAKNNRYSSQNIQRQVLEDNFLVKSRELLNEDSNSSAGSNPSFNLSRDLYPPLPLGRHDEIRNRRY</sequence>
<gene>
    <name evidence="4" type="ORF">DCAF_LOCUS27161</name>
</gene>